<protein>
    <recommendedName>
        <fullName evidence="2">DDE Tnp4 domain-containing protein</fullName>
    </recommendedName>
</protein>
<proteinExistence type="predicted"/>
<sequence>MAVISFGGESYLVTLPRYKYWFQGQKLRGRLRQNSMNTLDGKHVNKTPHPNSGSWYYNNKQRFSIVLLAVLDAHFKLVYIDIGYKGRDIKWGSLSREHIMKCIEQ</sequence>
<dbReference type="STRING" id="400682.A0A1X7VJ28"/>
<reference evidence="1" key="1">
    <citation type="submission" date="2017-05" db="UniProtKB">
        <authorList>
            <consortium name="EnsemblMetazoa"/>
        </authorList>
    </citation>
    <scope>IDENTIFICATION</scope>
</reference>
<evidence type="ECO:0008006" key="2">
    <source>
        <dbReference type="Google" id="ProtNLM"/>
    </source>
</evidence>
<evidence type="ECO:0000313" key="1">
    <source>
        <dbReference type="EnsemblMetazoa" id="Aqu2.1.39482_001"/>
    </source>
</evidence>
<accession>A0A1X7VJ28</accession>
<organism evidence="1">
    <name type="scientific">Amphimedon queenslandica</name>
    <name type="common">Sponge</name>
    <dbReference type="NCBI Taxonomy" id="400682"/>
    <lineage>
        <taxon>Eukaryota</taxon>
        <taxon>Metazoa</taxon>
        <taxon>Porifera</taxon>
        <taxon>Demospongiae</taxon>
        <taxon>Heteroscleromorpha</taxon>
        <taxon>Haplosclerida</taxon>
        <taxon>Niphatidae</taxon>
        <taxon>Amphimedon</taxon>
    </lineage>
</organism>
<dbReference type="InParanoid" id="A0A1X7VJ28"/>
<name>A0A1X7VJ28_AMPQE</name>
<dbReference type="AlphaFoldDB" id="A0A1X7VJ28"/>
<dbReference type="EnsemblMetazoa" id="Aqu2.1.39482_001">
    <property type="protein sequence ID" value="Aqu2.1.39482_001"/>
    <property type="gene ID" value="Aqu2.1.39482"/>
</dbReference>